<keyword evidence="2" id="KW-1185">Reference proteome</keyword>
<sequence>MFRSLALMVVHRQTAASKSSSPLSNGQHVSVALGPIPMCMSPPKTSTHAPSFSASIGHVCGGGGHGTAVGGG</sequence>
<organism evidence="1 2">
    <name type="scientific">Kalanchoe fedtschenkoi</name>
    <name type="common">Lavender scallops</name>
    <name type="synonym">South American air plant</name>
    <dbReference type="NCBI Taxonomy" id="63787"/>
    <lineage>
        <taxon>Eukaryota</taxon>
        <taxon>Viridiplantae</taxon>
        <taxon>Streptophyta</taxon>
        <taxon>Embryophyta</taxon>
        <taxon>Tracheophyta</taxon>
        <taxon>Spermatophyta</taxon>
        <taxon>Magnoliopsida</taxon>
        <taxon>eudicotyledons</taxon>
        <taxon>Gunneridae</taxon>
        <taxon>Pentapetalae</taxon>
        <taxon>Saxifragales</taxon>
        <taxon>Crassulaceae</taxon>
        <taxon>Kalanchoe</taxon>
    </lineage>
</organism>
<dbReference type="OMA" id="PIPIWIN"/>
<protein>
    <submittedName>
        <fullName evidence="1">Uncharacterized protein</fullName>
    </submittedName>
</protein>
<dbReference type="EnsemblPlants" id="Kaladp0019s0102.1.v1.1">
    <property type="protein sequence ID" value="Kaladp0019s0102.1.v1.1.CDS.1"/>
    <property type="gene ID" value="Kaladp0019s0102.v1.1"/>
</dbReference>
<reference evidence="1" key="1">
    <citation type="submission" date="2021-01" db="UniProtKB">
        <authorList>
            <consortium name="EnsemblPlants"/>
        </authorList>
    </citation>
    <scope>IDENTIFICATION</scope>
</reference>
<dbReference type="Gramene" id="Kaladp0019s0102.1.v1.1">
    <property type="protein sequence ID" value="Kaladp0019s0102.1.v1.1.CDS.1"/>
    <property type="gene ID" value="Kaladp0019s0102.v1.1"/>
</dbReference>
<accession>A0A7N0T2L7</accession>
<dbReference type="AlphaFoldDB" id="A0A7N0T2L7"/>
<evidence type="ECO:0000313" key="2">
    <source>
        <dbReference type="Proteomes" id="UP000594263"/>
    </source>
</evidence>
<evidence type="ECO:0000313" key="1">
    <source>
        <dbReference type="EnsemblPlants" id="Kaladp0019s0102.1.v1.1.CDS.1"/>
    </source>
</evidence>
<proteinExistence type="predicted"/>
<name>A0A7N0T2L7_KALFE</name>
<dbReference type="Proteomes" id="UP000594263">
    <property type="component" value="Unplaced"/>
</dbReference>